<evidence type="ECO:0000313" key="7">
    <source>
        <dbReference type="EMBL" id="GGH68290.1"/>
    </source>
</evidence>
<dbReference type="GO" id="GO:0004348">
    <property type="term" value="F:glucosylceramidase activity"/>
    <property type="evidence" value="ECO:0007669"/>
    <property type="project" value="InterPro"/>
</dbReference>
<dbReference type="Pfam" id="PF02055">
    <property type="entry name" value="Glyco_hydro_30"/>
    <property type="match status" value="1"/>
</dbReference>
<evidence type="ECO:0000256" key="3">
    <source>
        <dbReference type="ARBA" id="ARBA00022801"/>
    </source>
</evidence>
<gene>
    <name evidence="7" type="ORF">GCM10011379_24440</name>
</gene>
<protein>
    <submittedName>
        <fullName evidence="7">Glucosylceramidase</fullName>
    </submittedName>
</protein>
<comment type="caution">
    <text evidence="7">The sequence shown here is derived from an EMBL/GenBank/DDBJ whole genome shotgun (WGS) entry which is preliminary data.</text>
</comment>
<dbReference type="InterPro" id="IPR001139">
    <property type="entry name" value="Glyco_hydro_30"/>
</dbReference>
<dbReference type="GO" id="GO:0016020">
    <property type="term" value="C:membrane"/>
    <property type="evidence" value="ECO:0007669"/>
    <property type="project" value="GOC"/>
</dbReference>
<dbReference type="InterPro" id="IPR033453">
    <property type="entry name" value="Glyco_hydro_30_TIM-barrel"/>
</dbReference>
<dbReference type="Gene3D" id="2.60.40.1180">
    <property type="entry name" value="Golgi alpha-mannosidase II"/>
    <property type="match status" value="1"/>
</dbReference>
<feature type="domain" description="Glycosyl hydrolase family 30 beta sandwich" evidence="6">
    <location>
        <begin position="412"/>
        <end position="471"/>
    </location>
</feature>
<organism evidence="7 8">
    <name type="scientific">Filimonas zeae</name>
    <dbReference type="NCBI Taxonomy" id="1737353"/>
    <lineage>
        <taxon>Bacteria</taxon>
        <taxon>Pseudomonadati</taxon>
        <taxon>Bacteroidota</taxon>
        <taxon>Chitinophagia</taxon>
        <taxon>Chitinophagales</taxon>
        <taxon>Chitinophagaceae</taxon>
        <taxon>Filimonas</taxon>
    </lineage>
</organism>
<evidence type="ECO:0000259" key="5">
    <source>
        <dbReference type="Pfam" id="PF02055"/>
    </source>
</evidence>
<evidence type="ECO:0000256" key="4">
    <source>
        <dbReference type="RuleBase" id="RU361188"/>
    </source>
</evidence>
<dbReference type="RefSeq" id="WP_188952443.1">
    <property type="nucleotide sequence ID" value="NZ_BMIB01000002.1"/>
</dbReference>
<keyword evidence="8" id="KW-1185">Reference proteome</keyword>
<dbReference type="Pfam" id="PF17189">
    <property type="entry name" value="Glyco_hydro_30C"/>
    <property type="match status" value="1"/>
</dbReference>
<evidence type="ECO:0000256" key="2">
    <source>
        <dbReference type="ARBA" id="ARBA00022729"/>
    </source>
</evidence>
<dbReference type="PANTHER" id="PTHR11069">
    <property type="entry name" value="GLUCOSYLCERAMIDASE"/>
    <property type="match status" value="1"/>
</dbReference>
<comment type="similarity">
    <text evidence="1 4">Belongs to the glycosyl hydrolase 30 family.</text>
</comment>
<evidence type="ECO:0000259" key="6">
    <source>
        <dbReference type="Pfam" id="PF17189"/>
    </source>
</evidence>
<dbReference type="AlphaFoldDB" id="A0A917IYQ9"/>
<sequence length="473" mass="51895">MKRTFYRYAWVPALLAAAVSCKTTGSAHRTADKSAVWVTDAANNVLFQQQQLVMGSAATPTGIPVITVNSSQRYQQMDGFGCTLTGGSALAISHMNAGARKILLHQLFDSTGTNAGISYLRLSIGASDLDEKVFSYNDLPKGETDMSLSRFSLQQDKLYLLPVLKEILAINPHIKLLGSPWSAPVWMKDNGDTRGGSLKAECQQVYAEYLVKYIQEMKKEGFTIDAITIQNEPLHPGNNPSMFMPATQQAGFVAKNLGPTFRKAGVTTKIILYDHNCDKPEYPISILNNPEAKQYVDGSAFHLYGGTIDAMSKVHDAHPDKNLYFTEQWLGAPGNLKRDLAEHIQNLTIGASRNWAKTVLEWNLASDTLYKPFTDRGGCDRCLGVTTIGGNTYSKNPAWYILSHSARFVRPGSYRIGSNEPQGLSNVAFVRPDGKKVLIVLNTSKQQQRFAINDGTANATGLLEAGAVATYIW</sequence>
<accession>A0A917IYQ9</accession>
<keyword evidence="3 4" id="KW-0378">Hydrolase</keyword>
<dbReference type="Proteomes" id="UP000627292">
    <property type="component" value="Unassembled WGS sequence"/>
</dbReference>
<reference evidence="7" key="2">
    <citation type="submission" date="2020-09" db="EMBL/GenBank/DDBJ databases">
        <authorList>
            <person name="Sun Q."/>
            <person name="Zhou Y."/>
        </authorList>
    </citation>
    <scope>NUCLEOTIDE SEQUENCE</scope>
    <source>
        <strain evidence="7">CGMCC 1.15290</strain>
    </source>
</reference>
<name>A0A917IYQ9_9BACT</name>
<dbReference type="InterPro" id="IPR017853">
    <property type="entry name" value="GH"/>
</dbReference>
<keyword evidence="4" id="KW-0326">Glycosidase</keyword>
<evidence type="ECO:0000313" key="8">
    <source>
        <dbReference type="Proteomes" id="UP000627292"/>
    </source>
</evidence>
<dbReference type="PROSITE" id="PS51257">
    <property type="entry name" value="PROKAR_LIPOPROTEIN"/>
    <property type="match status" value="1"/>
</dbReference>
<dbReference type="InterPro" id="IPR033452">
    <property type="entry name" value="GH30_C"/>
</dbReference>
<dbReference type="Gene3D" id="3.20.20.80">
    <property type="entry name" value="Glycosidases"/>
    <property type="match status" value="1"/>
</dbReference>
<proteinExistence type="inferred from homology"/>
<feature type="domain" description="Glycosyl hydrolase family 30 TIM-barrel" evidence="5">
    <location>
        <begin position="78"/>
        <end position="409"/>
    </location>
</feature>
<dbReference type="EMBL" id="BMIB01000002">
    <property type="protein sequence ID" value="GGH68290.1"/>
    <property type="molecule type" value="Genomic_DNA"/>
</dbReference>
<dbReference type="SUPFAM" id="SSF51445">
    <property type="entry name" value="(Trans)glycosidases"/>
    <property type="match status" value="1"/>
</dbReference>
<keyword evidence="2" id="KW-0732">Signal</keyword>
<dbReference type="GO" id="GO:0006680">
    <property type="term" value="P:glucosylceramide catabolic process"/>
    <property type="evidence" value="ECO:0007669"/>
    <property type="project" value="TreeGrafter"/>
</dbReference>
<reference evidence="7" key="1">
    <citation type="journal article" date="2014" name="Int. J. Syst. Evol. Microbiol.">
        <title>Complete genome sequence of Corynebacterium casei LMG S-19264T (=DSM 44701T), isolated from a smear-ripened cheese.</title>
        <authorList>
            <consortium name="US DOE Joint Genome Institute (JGI-PGF)"/>
            <person name="Walter F."/>
            <person name="Albersmeier A."/>
            <person name="Kalinowski J."/>
            <person name="Ruckert C."/>
        </authorList>
    </citation>
    <scope>NUCLEOTIDE SEQUENCE</scope>
    <source>
        <strain evidence="7">CGMCC 1.15290</strain>
    </source>
</reference>
<dbReference type="InterPro" id="IPR013780">
    <property type="entry name" value="Glyco_hydro_b"/>
</dbReference>
<evidence type="ECO:0000256" key="1">
    <source>
        <dbReference type="ARBA" id="ARBA00005382"/>
    </source>
</evidence>
<dbReference type="PANTHER" id="PTHR11069:SF23">
    <property type="entry name" value="LYSOSOMAL ACID GLUCOSYLCERAMIDASE"/>
    <property type="match status" value="1"/>
</dbReference>